<organism evidence="2">
    <name type="scientific">Opuntia streptacantha</name>
    <name type="common">Prickly pear cactus</name>
    <name type="synonym">Opuntia cardona</name>
    <dbReference type="NCBI Taxonomy" id="393608"/>
    <lineage>
        <taxon>Eukaryota</taxon>
        <taxon>Viridiplantae</taxon>
        <taxon>Streptophyta</taxon>
        <taxon>Embryophyta</taxon>
        <taxon>Tracheophyta</taxon>
        <taxon>Spermatophyta</taxon>
        <taxon>Magnoliopsida</taxon>
        <taxon>eudicotyledons</taxon>
        <taxon>Gunneridae</taxon>
        <taxon>Pentapetalae</taxon>
        <taxon>Caryophyllales</taxon>
        <taxon>Cactineae</taxon>
        <taxon>Cactaceae</taxon>
        <taxon>Opuntioideae</taxon>
        <taxon>Opuntia</taxon>
    </lineage>
</organism>
<dbReference type="AlphaFoldDB" id="A0A7C9DZW9"/>
<accession>A0A7C9DZW9</accession>
<sequence>MPEVPPLKFKDLPSEDHHDSVVAMVAEIKRCTQGIILGWLNVQAPNSVLYVSFGTLTVVSKEQLWEVAWGLAKSELPFLWVVRPKLADSIENDVLFPEDFLRSVARRGQIVQ</sequence>
<dbReference type="GO" id="GO:0080044">
    <property type="term" value="F:quercetin 7-O-glucosyltransferase activity"/>
    <property type="evidence" value="ECO:0007669"/>
    <property type="project" value="TreeGrafter"/>
</dbReference>
<dbReference type="PANTHER" id="PTHR11926:SF1374">
    <property type="entry name" value="UDP-GLYCOSYLTRANSFERASE 76F1-RELATED"/>
    <property type="match status" value="1"/>
</dbReference>
<evidence type="ECO:0000256" key="1">
    <source>
        <dbReference type="ARBA" id="ARBA00009995"/>
    </source>
</evidence>
<evidence type="ECO:0000313" key="2">
    <source>
        <dbReference type="EMBL" id="MBA4656160.1"/>
    </source>
</evidence>
<dbReference type="SUPFAM" id="SSF53756">
    <property type="entry name" value="UDP-Glycosyltransferase/glycogen phosphorylase"/>
    <property type="match status" value="1"/>
</dbReference>
<name>A0A7C9DZW9_OPUST</name>
<reference evidence="2" key="1">
    <citation type="journal article" date="2013" name="J. Plant Res.">
        <title>Effect of fungi and light on seed germination of three Opuntia species from semiarid lands of central Mexico.</title>
        <authorList>
            <person name="Delgado-Sanchez P."/>
            <person name="Jimenez-Bremont J.F."/>
            <person name="Guerrero-Gonzalez Mde L."/>
            <person name="Flores J."/>
        </authorList>
    </citation>
    <scope>NUCLEOTIDE SEQUENCE</scope>
    <source>
        <tissue evidence="2">Cladode</tissue>
    </source>
</reference>
<dbReference type="GO" id="GO:0080043">
    <property type="term" value="F:quercetin 3-O-glucosyltransferase activity"/>
    <property type="evidence" value="ECO:0007669"/>
    <property type="project" value="TreeGrafter"/>
</dbReference>
<dbReference type="Gene3D" id="3.40.50.2000">
    <property type="entry name" value="Glycogen Phosphorylase B"/>
    <property type="match status" value="1"/>
</dbReference>
<proteinExistence type="inferred from homology"/>
<protein>
    <submittedName>
        <fullName evidence="2">Uncharacterized protein</fullName>
    </submittedName>
</protein>
<dbReference type="EMBL" id="GISG01190837">
    <property type="protein sequence ID" value="MBA4656160.1"/>
    <property type="molecule type" value="Transcribed_RNA"/>
</dbReference>
<reference evidence="2" key="2">
    <citation type="submission" date="2020-07" db="EMBL/GenBank/DDBJ databases">
        <authorList>
            <person name="Vera ALvarez R."/>
            <person name="Arias-Moreno D.M."/>
            <person name="Jimenez-Jacinto V."/>
            <person name="Jimenez-Bremont J.F."/>
            <person name="Swaminathan K."/>
            <person name="Moose S.P."/>
            <person name="Guerrero-Gonzalez M.L."/>
            <person name="Marino-Ramirez L."/>
            <person name="Landsman D."/>
            <person name="Rodriguez-Kessler M."/>
            <person name="Delgado-Sanchez P."/>
        </authorList>
    </citation>
    <scope>NUCLEOTIDE SEQUENCE</scope>
    <source>
        <tissue evidence="2">Cladode</tissue>
    </source>
</reference>
<dbReference type="PANTHER" id="PTHR11926">
    <property type="entry name" value="GLUCOSYL/GLUCURONOSYL TRANSFERASES"/>
    <property type="match status" value="1"/>
</dbReference>
<comment type="similarity">
    <text evidence="1">Belongs to the UDP-glycosyltransferase family.</text>
</comment>